<evidence type="ECO:0000313" key="9">
    <source>
        <dbReference type="EMBL" id="MBE1485739.1"/>
    </source>
</evidence>
<feature type="compositionally biased region" description="Polar residues" evidence="5">
    <location>
        <begin position="1"/>
        <end position="25"/>
    </location>
</feature>
<evidence type="ECO:0000259" key="6">
    <source>
        <dbReference type="Pfam" id="PF04542"/>
    </source>
</evidence>
<dbReference type="Gene3D" id="1.10.1740.10">
    <property type="match status" value="1"/>
</dbReference>
<dbReference type="SUPFAM" id="SSF88659">
    <property type="entry name" value="Sigma3 and sigma4 domains of RNA polymerase sigma factors"/>
    <property type="match status" value="1"/>
</dbReference>
<keyword evidence="3" id="KW-0731">Sigma factor</keyword>
<evidence type="ECO:0000259" key="8">
    <source>
        <dbReference type="Pfam" id="PF20239"/>
    </source>
</evidence>
<evidence type="ECO:0000259" key="7">
    <source>
        <dbReference type="Pfam" id="PF08281"/>
    </source>
</evidence>
<dbReference type="InterPro" id="IPR007627">
    <property type="entry name" value="RNA_pol_sigma70_r2"/>
</dbReference>
<dbReference type="NCBIfam" id="TIGR02937">
    <property type="entry name" value="sigma70-ECF"/>
    <property type="match status" value="1"/>
</dbReference>
<evidence type="ECO:0000256" key="2">
    <source>
        <dbReference type="ARBA" id="ARBA00023015"/>
    </source>
</evidence>
<dbReference type="InterPro" id="IPR013325">
    <property type="entry name" value="RNA_pol_sigma_r2"/>
</dbReference>
<comment type="caution">
    <text evidence="9">The sequence shown here is derived from an EMBL/GenBank/DDBJ whole genome shotgun (WGS) entry which is preliminary data.</text>
</comment>
<name>A0A927M0F1_9ACTN</name>
<dbReference type="Pfam" id="PF04542">
    <property type="entry name" value="Sigma70_r2"/>
    <property type="match status" value="1"/>
</dbReference>
<dbReference type="SUPFAM" id="SSF88946">
    <property type="entry name" value="Sigma2 domain of RNA polymerase sigma factors"/>
    <property type="match status" value="1"/>
</dbReference>
<evidence type="ECO:0000256" key="4">
    <source>
        <dbReference type="ARBA" id="ARBA00023163"/>
    </source>
</evidence>
<evidence type="ECO:0000256" key="3">
    <source>
        <dbReference type="ARBA" id="ARBA00023082"/>
    </source>
</evidence>
<dbReference type="GO" id="GO:0003677">
    <property type="term" value="F:DNA binding"/>
    <property type="evidence" value="ECO:0007669"/>
    <property type="project" value="InterPro"/>
</dbReference>
<gene>
    <name evidence="9" type="ORF">H4W31_001377</name>
</gene>
<dbReference type="PANTHER" id="PTHR47756">
    <property type="entry name" value="BLL6612 PROTEIN-RELATED"/>
    <property type="match status" value="1"/>
</dbReference>
<keyword evidence="10" id="KW-1185">Reference proteome</keyword>
<dbReference type="GO" id="GO:0016987">
    <property type="term" value="F:sigma factor activity"/>
    <property type="evidence" value="ECO:0007669"/>
    <property type="project" value="UniProtKB-KW"/>
</dbReference>
<keyword evidence="4" id="KW-0804">Transcription</keyword>
<dbReference type="Proteomes" id="UP000649753">
    <property type="component" value="Unassembled WGS sequence"/>
</dbReference>
<evidence type="ECO:0000256" key="1">
    <source>
        <dbReference type="ARBA" id="ARBA00010641"/>
    </source>
</evidence>
<dbReference type="EMBL" id="JADBEB010000001">
    <property type="protein sequence ID" value="MBE1485739.1"/>
    <property type="molecule type" value="Genomic_DNA"/>
</dbReference>
<feature type="region of interest" description="Disordered" evidence="5">
    <location>
        <begin position="1"/>
        <end position="46"/>
    </location>
</feature>
<accession>A0A927M0F1</accession>
<dbReference type="GO" id="GO:0006352">
    <property type="term" value="P:DNA-templated transcription initiation"/>
    <property type="evidence" value="ECO:0007669"/>
    <property type="project" value="InterPro"/>
</dbReference>
<dbReference type="Gene3D" id="1.10.10.10">
    <property type="entry name" value="Winged helix-like DNA-binding domain superfamily/Winged helix DNA-binding domain"/>
    <property type="match status" value="1"/>
</dbReference>
<dbReference type="AlphaFoldDB" id="A0A927M0F1"/>
<organism evidence="9 10">
    <name type="scientific">Plantactinospora soyae</name>
    <dbReference type="NCBI Taxonomy" id="1544732"/>
    <lineage>
        <taxon>Bacteria</taxon>
        <taxon>Bacillati</taxon>
        <taxon>Actinomycetota</taxon>
        <taxon>Actinomycetes</taxon>
        <taxon>Micromonosporales</taxon>
        <taxon>Micromonosporaceae</taxon>
        <taxon>Plantactinospora</taxon>
    </lineage>
</organism>
<dbReference type="InterPro" id="IPR014284">
    <property type="entry name" value="RNA_pol_sigma-70_dom"/>
</dbReference>
<dbReference type="Pfam" id="PF20239">
    <property type="entry name" value="DUF6596"/>
    <property type="match status" value="1"/>
</dbReference>
<dbReference type="PANTHER" id="PTHR47756:SF1">
    <property type="entry name" value="BLL0085 PROTEIN"/>
    <property type="match status" value="1"/>
</dbReference>
<feature type="domain" description="RNA polymerase sigma-70 region 2" evidence="6">
    <location>
        <begin position="63"/>
        <end position="119"/>
    </location>
</feature>
<dbReference type="RefSeq" id="WP_192765878.1">
    <property type="nucleotide sequence ID" value="NZ_JADBEB010000001.1"/>
</dbReference>
<dbReference type="InterPro" id="IPR013324">
    <property type="entry name" value="RNA_pol_sigma_r3/r4-like"/>
</dbReference>
<feature type="domain" description="RNA polymerase sigma factor 70 region 4 type 2" evidence="7">
    <location>
        <begin position="161"/>
        <end position="211"/>
    </location>
</feature>
<dbReference type="InterPro" id="IPR013249">
    <property type="entry name" value="RNA_pol_sigma70_r4_t2"/>
</dbReference>
<protein>
    <submittedName>
        <fullName evidence="9">RNA polymerase sigma factor (Sigma-70 family)</fullName>
    </submittedName>
</protein>
<keyword evidence="2" id="KW-0805">Transcription regulation</keyword>
<feature type="region of interest" description="Disordered" evidence="5">
    <location>
        <begin position="461"/>
        <end position="494"/>
    </location>
</feature>
<sequence>MTATDPDQATDPGQATDPDQATGRDQATGPDRVAGSGQAGDPDGATRRTIEAVWRIESARIIAGLARLVQDVGLAEELAQDALVVALEQWPRAGVPPNPGGWLVSTAKHRAIDLLRRRTTYQRKLRELGREIESRSEPTDPDLAAVLDDGQIDDDLLRLVFTACHPVLPTEGRVALTLRLLGGLRTDEIARAFLVPESTVGQRITRAKRTLAAKRVPFELPARTELADRLASVFEVIYLVFNEGYSATTGDDWMRPTLCAEALRLGRILARLMPQQAEVHGLLALMEIQASRIRARTGPSGEPILLPDQDRRLWDRLLIRRGLEALDRAEALGIGPYTLQAAIAACHARARSADQTDWVRIAALYRVLVHVSPSPIVELNRAVAVGMASGPADGLEIVDELADEPVLASYPLLPAVRGDLLGRLGRYDEARQEFERAAELTRNARERKLFLDRAAEAAAAAAGAGRHSRAGNNTTPGSIDSASGRTRVVDPTAG</sequence>
<proteinExistence type="inferred from homology"/>
<feature type="domain" description="DUF6596" evidence="8">
    <location>
        <begin position="229"/>
        <end position="329"/>
    </location>
</feature>
<reference evidence="9" key="1">
    <citation type="submission" date="2020-10" db="EMBL/GenBank/DDBJ databases">
        <title>Sequencing the genomes of 1000 actinobacteria strains.</title>
        <authorList>
            <person name="Klenk H.-P."/>
        </authorList>
    </citation>
    <scope>NUCLEOTIDE SEQUENCE</scope>
    <source>
        <strain evidence="9">DSM 46832</strain>
    </source>
</reference>
<dbReference type="InterPro" id="IPR046531">
    <property type="entry name" value="DUF6596"/>
</dbReference>
<evidence type="ECO:0000256" key="5">
    <source>
        <dbReference type="SAM" id="MobiDB-lite"/>
    </source>
</evidence>
<dbReference type="InterPro" id="IPR036388">
    <property type="entry name" value="WH-like_DNA-bd_sf"/>
</dbReference>
<comment type="similarity">
    <text evidence="1">Belongs to the sigma-70 factor family. ECF subfamily.</text>
</comment>
<dbReference type="Pfam" id="PF08281">
    <property type="entry name" value="Sigma70_r4_2"/>
    <property type="match status" value="1"/>
</dbReference>
<feature type="compositionally biased region" description="Polar residues" evidence="5">
    <location>
        <begin position="472"/>
        <end position="484"/>
    </location>
</feature>
<evidence type="ECO:0000313" key="10">
    <source>
        <dbReference type="Proteomes" id="UP000649753"/>
    </source>
</evidence>